<dbReference type="Gene3D" id="2.30.110.10">
    <property type="entry name" value="Electron Transport, Fmn-binding Protein, Chain A"/>
    <property type="match status" value="1"/>
</dbReference>
<dbReference type="EMBL" id="CP130472">
    <property type="protein sequence ID" value="WLS43380.1"/>
    <property type="molecule type" value="Genomic_DNA"/>
</dbReference>
<evidence type="ECO:0000313" key="4">
    <source>
        <dbReference type="Proteomes" id="UP001235874"/>
    </source>
</evidence>
<dbReference type="Pfam" id="PF04075">
    <property type="entry name" value="F420H2_quin_red"/>
    <property type="match status" value="1"/>
</dbReference>
<reference evidence="3 4" key="1">
    <citation type="submission" date="2023-07" db="EMBL/GenBank/DDBJ databases">
        <title>Micromonospora profundi TRM 95458 converts glycerol to a new osmotic compound.</title>
        <authorList>
            <person name="Lu D."/>
        </authorList>
    </citation>
    <scope>NUCLEOTIDE SEQUENCE [LARGE SCALE GENOMIC DNA]</scope>
    <source>
        <strain evidence="3 4">TRM95458</strain>
    </source>
</reference>
<sequence>MADEEIHDSPTKWVADHVRSYVETDGAKGHDFQGKLPTLLLTTRGRKTGKLRRTALIYGRDGDRYVVVASAGGQEANPAWYLNLCADPEVSVQVYGETFHAKASVAAEAERPALWEKMAGIFSTYRRYQKKASREIPVVLLEPLR</sequence>
<dbReference type="GO" id="GO:0070967">
    <property type="term" value="F:coenzyme F420 binding"/>
    <property type="evidence" value="ECO:0007669"/>
    <property type="project" value="TreeGrafter"/>
</dbReference>
<dbReference type="RefSeq" id="WP_306270820.1">
    <property type="nucleotide sequence ID" value="NZ_CP130472.1"/>
</dbReference>
<dbReference type="SUPFAM" id="SSF50475">
    <property type="entry name" value="FMN-binding split barrel"/>
    <property type="match status" value="1"/>
</dbReference>
<evidence type="ECO:0000313" key="3">
    <source>
        <dbReference type="EMBL" id="WLS43380.1"/>
    </source>
</evidence>
<dbReference type="PANTHER" id="PTHR39428">
    <property type="entry name" value="F420H(2)-DEPENDENT QUINONE REDUCTASE RV1261C"/>
    <property type="match status" value="1"/>
</dbReference>
<accession>A0AAJ6L0I8</accession>
<comment type="catalytic activity">
    <reaction evidence="2">
        <text>oxidized coenzyme F420-(gamma-L-Glu)(n) + a quinol + H(+) = reduced coenzyme F420-(gamma-L-Glu)(n) + a quinone</text>
        <dbReference type="Rhea" id="RHEA:39663"/>
        <dbReference type="Rhea" id="RHEA-COMP:12939"/>
        <dbReference type="Rhea" id="RHEA-COMP:14378"/>
        <dbReference type="ChEBI" id="CHEBI:15378"/>
        <dbReference type="ChEBI" id="CHEBI:24646"/>
        <dbReference type="ChEBI" id="CHEBI:132124"/>
        <dbReference type="ChEBI" id="CHEBI:133980"/>
        <dbReference type="ChEBI" id="CHEBI:139511"/>
    </reaction>
</comment>
<dbReference type="KEGG" id="mprn:Q3V37_18415"/>
<gene>
    <name evidence="3" type="ORF">Q3V37_18415</name>
</gene>
<organism evidence="3 4">
    <name type="scientific">Micromonospora profundi</name>
    <dbReference type="NCBI Taxonomy" id="1420889"/>
    <lineage>
        <taxon>Bacteria</taxon>
        <taxon>Bacillati</taxon>
        <taxon>Actinomycetota</taxon>
        <taxon>Actinomycetes</taxon>
        <taxon>Micromonosporales</taxon>
        <taxon>Micromonosporaceae</taxon>
        <taxon>Micromonospora</taxon>
    </lineage>
</organism>
<evidence type="ECO:0000256" key="1">
    <source>
        <dbReference type="ARBA" id="ARBA00008710"/>
    </source>
</evidence>
<dbReference type="InterPro" id="IPR012349">
    <property type="entry name" value="Split_barrel_FMN-bd"/>
</dbReference>
<dbReference type="AlphaFoldDB" id="A0AAJ6L0I8"/>
<dbReference type="NCBIfam" id="TIGR00026">
    <property type="entry name" value="hi_GC_TIGR00026"/>
    <property type="match status" value="1"/>
</dbReference>
<dbReference type="Proteomes" id="UP001235874">
    <property type="component" value="Chromosome"/>
</dbReference>
<dbReference type="InterPro" id="IPR004378">
    <property type="entry name" value="F420H2_quin_Rdtase"/>
</dbReference>
<evidence type="ECO:0000256" key="2">
    <source>
        <dbReference type="ARBA" id="ARBA00049106"/>
    </source>
</evidence>
<dbReference type="GO" id="GO:0005886">
    <property type="term" value="C:plasma membrane"/>
    <property type="evidence" value="ECO:0007669"/>
    <property type="project" value="TreeGrafter"/>
</dbReference>
<comment type="similarity">
    <text evidence="1">Belongs to the F420H(2)-dependent quinone reductase family.</text>
</comment>
<name>A0AAJ6L0I8_9ACTN</name>
<dbReference type="PANTHER" id="PTHR39428:SF3">
    <property type="entry name" value="DEAZAFLAVIN-DEPENDENT NITROREDUCTASE"/>
    <property type="match status" value="1"/>
</dbReference>
<proteinExistence type="inferred from homology"/>
<keyword evidence="4" id="KW-1185">Reference proteome</keyword>
<dbReference type="GO" id="GO:0016491">
    <property type="term" value="F:oxidoreductase activity"/>
    <property type="evidence" value="ECO:0007669"/>
    <property type="project" value="InterPro"/>
</dbReference>
<protein>
    <submittedName>
        <fullName evidence="3">Nitroreductase family deazaflavin-dependent oxidoreductase</fullName>
    </submittedName>
</protein>